<dbReference type="InterPro" id="IPR010697">
    <property type="entry name" value="YspA"/>
</dbReference>
<organism evidence="1 2">
    <name type="scientific">Microcoleus asticus IPMA8</name>
    <dbReference type="NCBI Taxonomy" id="2563858"/>
    <lineage>
        <taxon>Bacteria</taxon>
        <taxon>Bacillati</taxon>
        <taxon>Cyanobacteriota</taxon>
        <taxon>Cyanophyceae</taxon>
        <taxon>Oscillatoriophycideae</taxon>
        <taxon>Oscillatoriales</taxon>
        <taxon>Microcoleaceae</taxon>
        <taxon>Microcoleus</taxon>
        <taxon>Microcoleus asticus</taxon>
    </lineage>
</organism>
<proteinExistence type="predicted"/>
<comment type="caution">
    <text evidence="1">The sequence shown here is derived from an EMBL/GenBank/DDBJ whole genome shotgun (WGS) entry which is preliminary data.</text>
</comment>
<reference evidence="1 2" key="1">
    <citation type="journal article" date="2020" name="Sci. Rep.">
        <title>A novel cyanobacterial geosmin producer, revising GeoA distribution and dispersion patterns in Bacteria.</title>
        <authorList>
            <person name="Churro C."/>
            <person name="Semedo-Aguiar A.P."/>
            <person name="Silva A.D."/>
            <person name="Pereira-Leal J.B."/>
            <person name="Leite R.B."/>
        </authorList>
    </citation>
    <scope>NUCLEOTIDE SEQUENCE [LARGE SCALE GENOMIC DNA]</scope>
    <source>
        <strain evidence="1 2">IPMA8</strain>
    </source>
</reference>
<evidence type="ECO:0000313" key="2">
    <source>
        <dbReference type="Proteomes" id="UP000702425"/>
    </source>
</evidence>
<dbReference type="Pfam" id="PF06908">
    <property type="entry name" value="YpsA"/>
    <property type="match status" value="1"/>
</dbReference>
<gene>
    <name evidence="1" type="ORF">E5S67_05931</name>
</gene>
<name>A0ABX2D856_9CYAN</name>
<evidence type="ECO:0008006" key="3">
    <source>
        <dbReference type="Google" id="ProtNLM"/>
    </source>
</evidence>
<protein>
    <recommendedName>
        <fullName evidence="3">DUF1273 domain-containing protein</fullName>
    </recommendedName>
</protein>
<sequence length="221" mass="25324">MLRCELLILLGCNNSQVMATTKIPALLQHIDRTLNRETQYGFSEYSELFEPKKYNTAMITGHRWINTQGFKPYIEKLIMMAVNQGVKKFFCGMALGVDQLAAEVLIYKKLNWTAILPCADQHILWKPRQQSHYKKLLAQATDHVCLYKNYSAGVMQARNSWMVKRSDICLAVFSGDPHGMGGGTATTFDMAKQKNLLIYQYIPAERKYLIIEPSHHQLSLF</sequence>
<dbReference type="Gene3D" id="3.40.50.450">
    <property type="match status" value="1"/>
</dbReference>
<evidence type="ECO:0000313" key="1">
    <source>
        <dbReference type="EMBL" id="NQE38147.1"/>
    </source>
</evidence>
<accession>A0ABX2D856</accession>
<keyword evidence="2" id="KW-1185">Reference proteome</keyword>
<dbReference type="PANTHER" id="PTHR38440:SF1">
    <property type="entry name" value="UPF0398 PROTEIN SPR0331"/>
    <property type="match status" value="1"/>
</dbReference>
<dbReference type="SUPFAM" id="SSF102405">
    <property type="entry name" value="MCP/YpsA-like"/>
    <property type="match status" value="1"/>
</dbReference>
<dbReference type="PANTHER" id="PTHR38440">
    <property type="entry name" value="UPF0398 PROTEIN YPSA"/>
    <property type="match status" value="1"/>
</dbReference>
<dbReference type="Proteomes" id="UP000702425">
    <property type="component" value="Unassembled WGS sequence"/>
</dbReference>
<dbReference type="EMBL" id="SRRZ01000184">
    <property type="protein sequence ID" value="NQE38147.1"/>
    <property type="molecule type" value="Genomic_DNA"/>
</dbReference>